<evidence type="ECO:0000256" key="1">
    <source>
        <dbReference type="ARBA" id="ARBA00004533"/>
    </source>
</evidence>
<dbReference type="PANTHER" id="PTHR30606">
    <property type="entry name" value="LIPID A BIOSYNTHESIS LAUROYL ACYLTRANSFERASE"/>
    <property type="match status" value="1"/>
</dbReference>
<sequence length="321" mass="35657">MKPQHIFSLIDFAARNLPEAVARTAFSAVGSVAGLSGISGVSQLRKNYQRVLPLSGKLAQRRRSATAMRHYLRYYYEAFRLPYLSAEQIDARVSVENIETLRQTLTTGSCTGALMHMGNWDLAGAWATRNLAPVHTIAEKLEPEEVAEQFLNLRRNLDMVIYHAVKGAHVIDQLTADMKNVRCFVPLLCDRDLSASGVEVRLFGSPARVAPGPAILALRAATPLFPVITIAENFKNDRQRVRRAGTSWGIKVIVGDPIYPHASAEASTAERNADVQRMMREWAETMSALSAKHVTHWHMLQKVFVADLDPERLAKTVGESQ</sequence>
<dbReference type="Proteomes" id="UP000602653">
    <property type="component" value="Chromosome"/>
</dbReference>
<proteinExistence type="predicted"/>
<evidence type="ECO:0000256" key="6">
    <source>
        <dbReference type="ARBA" id="ARBA00023315"/>
    </source>
</evidence>
<gene>
    <name evidence="7" type="ORF">JTE88_04100</name>
</gene>
<accession>A0ABX7IIF8</accession>
<evidence type="ECO:0000256" key="4">
    <source>
        <dbReference type="ARBA" id="ARBA00022679"/>
    </source>
</evidence>
<keyword evidence="6 7" id="KW-0012">Acyltransferase</keyword>
<dbReference type="RefSeq" id="WP_204425562.1">
    <property type="nucleotide sequence ID" value="NZ_CP070228.1"/>
</dbReference>
<evidence type="ECO:0000256" key="5">
    <source>
        <dbReference type="ARBA" id="ARBA00023136"/>
    </source>
</evidence>
<keyword evidence="8" id="KW-1185">Reference proteome</keyword>
<dbReference type="CDD" id="cd07984">
    <property type="entry name" value="LPLAT_LABLAT-like"/>
    <property type="match status" value="1"/>
</dbReference>
<keyword evidence="5" id="KW-0472">Membrane</keyword>
<reference evidence="7 8" key="1">
    <citation type="submission" date="2021-02" db="EMBL/GenBank/DDBJ databases">
        <title>Complete Genome Sequence of Arcanobacterium phocisimile strain DSM 26142T from a harbour seal.</title>
        <authorList>
            <person name="Borowiak M."/>
            <person name="Alssahen M."/>
            <person name="Malorny B."/>
            <person name="Laemmler C."/>
            <person name="Siebert U."/>
            <person name="Ploetz M."/>
            <person name="Abdulmawjood A."/>
        </authorList>
    </citation>
    <scope>NUCLEOTIDE SEQUENCE [LARGE SCALE GENOMIC DNA]</scope>
    <source>
        <strain evidence="7 8">DSM 26142</strain>
    </source>
</reference>
<dbReference type="InterPro" id="IPR004960">
    <property type="entry name" value="LipA_acyltrans"/>
</dbReference>
<protein>
    <submittedName>
        <fullName evidence="7">Phosphatidylinositol mannoside acyltransferase</fullName>
    </submittedName>
</protein>
<keyword evidence="4" id="KW-0808">Transferase</keyword>
<evidence type="ECO:0000256" key="3">
    <source>
        <dbReference type="ARBA" id="ARBA00022519"/>
    </source>
</evidence>
<dbReference type="PANTHER" id="PTHR30606:SF10">
    <property type="entry name" value="PHOSPHATIDYLINOSITOL MANNOSIDE ACYLTRANSFERASE"/>
    <property type="match status" value="1"/>
</dbReference>
<evidence type="ECO:0000256" key="2">
    <source>
        <dbReference type="ARBA" id="ARBA00022475"/>
    </source>
</evidence>
<dbReference type="NCBIfam" id="NF005919">
    <property type="entry name" value="PRK07920.1"/>
    <property type="match status" value="1"/>
</dbReference>
<name>A0ABX7IIF8_9ACTO</name>
<keyword evidence="2" id="KW-1003">Cell membrane</keyword>
<keyword evidence="3" id="KW-0997">Cell inner membrane</keyword>
<dbReference type="EMBL" id="CP070228">
    <property type="protein sequence ID" value="QRV02906.1"/>
    <property type="molecule type" value="Genomic_DNA"/>
</dbReference>
<comment type="subcellular location">
    <subcellularLocation>
        <location evidence="1">Cell inner membrane</location>
    </subcellularLocation>
</comment>
<dbReference type="Pfam" id="PF03279">
    <property type="entry name" value="Lip_A_acyltrans"/>
    <property type="match status" value="1"/>
</dbReference>
<evidence type="ECO:0000313" key="7">
    <source>
        <dbReference type="EMBL" id="QRV02906.1"/>
    </source>
</evidence>
<dbReference type="GO" id="GO:0016746">
    <property type="term" value="F:acyltransferase activity"/>
    <property type="evidence" value="ECO:0007669"/>
    <property type="project" value="UniProtKB-KW"/>
</dbReference>
<organism evidence="7 8">
    <name type="scientific">Arcanobacterium phocisimile</name>
    <dbReference type="NCBI Taxonomy" id="1302235"/>
    <lineage>
        <taxon>Bacteria</taxon>
        <taxon>Bacillati</taxon>
        <taxon>Actinomycetota</taxon>
        <taxon>Actinomycetes</taxon>
        <taxon>Actinomycetales</taxon>
        <taxon>Actinomycetaceae</taxon>
        <taxon>Arcanobacterium</taxon>
    </lineage>
</organism>
<evidence type="ECO:0000313" key="8">
    <source>
        <dbReference type="Proteomes" id="UP000602653"/>
    </source>
</evidence>